<keyword evidence="1" id="KW-0812">Transmembrane</keyword>
<evidence type="ECO:0000313" key="6">
    <source>
        <dbReference type="Proteomes" id="UP000663829"/>
    </source>
</evidence>
<dbReference type="Proteomes" id="UP000663829">
    <property type="component" value="Unassembled WGS sequence"/>
</dbReference>
<dbReference type="EMBL" id="CAJNOQ010003921">
    <property type="protein sequence ID" value="CAF1035941.1"/>
    <property type="molecule type" value="Genomic_DNA"/>
</dbReference>
<evidence type="ECO:0000313" key="4">
    <source>
        <dbReference type="EMBL" id="CAF3529962.1"/>
    </source>
</evidence>
<dbReference type="AlphaFoldDB" id="A0A814JBT1"/>
<proteinExistence type="predicted"/>
<keyword evidence="6" id="KW-1185">Reference proteome</keyword>
<name>A0A814JBT1_9BILA</name>
<accession>A0A814JBT1</accession>
<feature type="transmembrane region" description="Helical" evidence="1">
    <location>
        <begin position="61"/>
        <end position="85"/>
    </location>
</feature>
<reference evidence="3" key="1">
    <citation type="submission" date="2021-02" db="EMBL/GenBank/DDBJ databases">
        <authorList>
            <person name="Nowell W R."/>
        </authorList>
    </citation>
    <scope>NUCLEOTIDE SEQUENCE</scope>
</reference>
<comment type="caution">
    <text evidence="3">The sequence shown here is derived from an EMBL/GenBank/DDBJ whole genome shotgun (WGS) entry which is preliminary data.</text>
</comment>
<dbReference type="EMBL" id="CAJOBA010000411">
    <property type="protein sequence ID" value="CAF3529962.1"/>
    <property type="molecule type" value="Genomic_DNA"/>
</dbReference>
<dbReference type="Gene3D" id="3.90.550.20">
    <property type="match status" value="1"/>
</dbReference>
<gene>
    <name evidence="3" type="ORF">GPM918_LOCUS15526</name>
    <name evidence="2" type="ORF">OVA965_LOCUS2022</name>
    <name evidence="5" type="ORF">SRO942_LOCUS15526</name>
    <name evidence="4" type="ORF">TMI583_LOCUS2022</name>
</gene>
<dbReference type="PANTHER" id="PTHR32385:SF15">
    <property type="entry name" value="INOSITOL PHOSPHOCERAMIDE MANNOSYLTRANSFERASE 1"/>
    <property type="match status" value="1"/>
</dbReference>
<dbReference type="InterPro" id="IPR029044">
    <property type="entry name" value="Nucleotide-diphossugar_trans"/>
</dbReference>
<evidence type="ECO:0000313" key="2">
    <source>
        <dbReference type="EMBL" id="CAF0751181.1"/>
    </source>
</evidence>
<evidence type="ECO:0000313" key="5">
    <source>
        <dbReference type="EMBL" id="CAF3806521.1"/>
    </source>
</evidence>
<dbReference type="Proteomes" id="UP000677228">
    <property type="component" value="Unassembled WGS sequence"/>
</dbReference>
<dbReference type="GO" id="GO:0016020">
    <property type="term" value="C:membrane"/>
    <property type="evidence" value="ECO:0007669"/>
    <property type="project" value="GOC"/>
</dbReference>
<dbReference type="GO" id="GO:0000030">
    <property type="term" value="F:mannosyltransferase activity"/>
    <property type="evidence" value="ECO:0007669"/>
    <property type="project" value="TreeGrafter"/>
</dbReference>
<keyword evidence="1" id="KW-0472">Membrane</keyword>
<organism evidence="3 6">
    <name type="scientific">Didymodactylos carnosus</name>
    <dbReference type="NCBI Taxonomy" id="1234261"/>
    <lineage>
        <taxon>Eukaryota</taxon>
        <taxon>Metazoa</taxon>
        <taxon>Spiralia</taxon>
        <taxon>Gnathifera</taxon>
        <taxon>Rotifera</taxon>
        <taxon>Eurotatoria</taxon>
        <taxon>Bdelloidea</taxon>
        <taxon>Philodinida</taxon>
        <taxon>Philodinidae</taxon>
        <taxon>Didymodactylos</taxon>
    </lineage>
</organism>
<dbReference type="EMBL" id="CAJNOK010000411">
    <property type="protein sequence ID" value="CAF0751181.1"/>
    <property type="molecule type" value="Genomic_DNA"/>
</dbReference>
<sequence length="295" mass="34016">MALNHSFVALPTFSPLFASSLSSLTSASTFFDISLPYYQTETDIVDENQRSKSTIRRRTRYIAIVIVLIILILLRAHITCLMAMVNCYITWPFSRPCHLRVDVRSLPSEKTIYKYVSRNMHHILLGSLSEDPPKPWLVARNSCVTMHFHFEHYYYWNDTSGRELLVENYPSFVNTYFVLHKFGGVFLGMDLYCLHPFDGIIQHIESKISTTAHILLASKAFPIGVSNGFIIATKHHPLLDRMIRDIKYFDGCFIIPFLTVMFSTGPMYISSQMQLARSTWDSIVVLDDKENMYTN</sequence>
<dbReference type="SUPFAM" id="SSF53448">
    <property type="entry name" value="Nucleotide-diphospho-sugar transferases"/>
    <property type="match status" value="1"/>
</dbReference>
<dbReference type="Proteomes" id="UP000682733">
    <property type="component" value="Unassembled WGS sequence"/>
</dbReference>
<dbReference type="EMBL" id="CAJOBC010003921">
    <property type="protein sequence ID" value="CAF3806521.1"/>
    <property type="molecule type" value="Genomic_DNA"/>
</dbReference>
<dbReference type="Proteomes" id="UP000681722">
    <property type="component" value="Unassembled WGS sequence"/>
</dbReference>
<evidence type="ECO:0000313" key="3">
    <source>
        <dbReference type="EMBL" id="CAF1035941.1"/>
    </source>
</evidence>
<dbReference type="OrthoDB" id="9997758at2759"/>
<evidence type="ECO:0000256" key="1">
    <source>
        <dbReference type="SAM" id="Phobius"/>
    </source>
</evidence>
<dbReference type="InterPro" id="IPR051706">
    <property type="entry name" value="Glycosyltransferase_domain"/>
</dbReference>
<keyword evidence="1" id="KW-1133">Transmembrane helix</keyword>
<protein>
    <submittedName>
        <fullName evidence="3">Uncharacterized protein</fullName>
    </submittedName>
</protein>
<dbReference type="GO" id="GO:0051999">
    <property type="term" value="P:mannosyl-inositol phosphorylceramide biosynthetic process"/>
    <property type="evidence" value="ECO:0007669"/>
    <property type="project" value="TreeGrafter"/>
</dbReference>
<dbReference type="PANTHER" id="PTHR32385">
    <property type="entry name" value="MANNOSYL PHOSPHORYLINOSITOL CERAMIDE SYNTHASE"/>
    <property type="match status" value="1"/>
</dbReference>